<reference evidence="3 4" key="1">
    <citation type="submission" date="2024-07" db="EMBL/GenBank/DDBJ databases">
        <title>Uliginosibacterium flavum JJ3220;KACC:17644.</title>
        <authorList>
            <person name="Kim M.K."/>
        </authorList>
    </citation>
    <scope>NUCLEOTIDE SEQUENCE [LARGE SCALE GENOMIC DNA]</scope>
    <source>
        <strain evidence="3 4">KACC:17644</strain>
    </source>
</reference>
<keyword evidence="2" id="KW-0472">Membrane</keyword>
<keyword evidence="2" id="KW-1133">Transmembrane helix</keyword>
<dbReference type="EMBL" id="JBEWZI010000007">
    <property type="protein sequence ID" value="MET7014141.1"/>
    <property type="molecule type" value="Genomic_DNA"/>
</dbReference>
<proteinExistence type="predicted"/>
<keyword evidence="4" id="KW-1185">Reference proteome</keyword>
<name>A0ABV2TJP0_9RHOO</name>
<sequence>MYCIVFSGRLLDGYDPQVVRKAVASRLNLDAQQVERLFCGERVVLKKGVTEDSGRLYLTVLHRLGLDAGMARIPRAAETVQALATFKIVFWGRTLDGFERSAVMKAAAVRLKAAPAQIERMFNGDKAVLKRGVPSDVGTRYVVELARIGMQIDLEVETAVQPAAPVQIVIPKAASVPAAERQAGFRRHDDEAYAGLLQTQFELPGTTDYAEEMDSAHGVMAGMVVGESSYSAPLRSVAQAPAPRAVVPSPGVRSSKPIVMPAPATAVEYVRCEQCGHRQTPGSRCRVCGTEMRRASPRPLIPMDASAYASPTTVMGNMPQALMRSSVATAQPRSRDDLRSQLRKQSRSERKQSQKLNLKFSAPTLIGIALVITVVLWAVF</sequence>
<dbReference type="Proteomes" id="UP001549691">
    <property type="component" value="Unassembled WGS sequence"/>
</dbReference>
<evidence type="ECO:0000256" key="1">
    <source>
        <dbReference type="SAM" id="MobiDB-lite"/>
    </source>
</evidence>
<protein>
    <submittedName>
        <fullName evidence="3">Uncharacterized protein</fullName>
    </submittedName>
</protein>
<comment type="caution">
    <text evidence="3">The sequence shown here is derived from an EMBL/GenBank/DDBJ whole genome shotgun (WGS) entry which is preliminary data.</text>
</comment>
<gene>
    <name evidence="3" type="ORF">ABXR19_08050</name>
</gene>
<organism evidence="3 4">
    <name type="scientific">Uliginosibacterium flavum</name>
    <dbReference type="NCBI Taxonomy" id="1396831"/>
    <lineage>
        <taxon>Bacteria</taxon>
        <taxon>Pseudomonadati</taxon>
        <taxon>Pseudomonadota</taxon>
        <taxon>Betaproteobacteria</taxon>
        <taxon>Rhodocyclales</taxon>
        <taxon>Zoogloeaceae</taxon>
        <taxon>Uliginosibacterium</taxon>
    </lineage>
</organism>
<evidence type="ECO:0000313" key="4">
    <source>
        <dbReference type="Proteomes" id="UP001549691"/>
    </source>
</evidence>
<evidence type="ECO:0000256" key="2">
    <source>
        <dbReference type="SAM" id="Phobius"/>
    </source>
</evidence>
<accession>A0ABV2TJP0</accession>
<dbReference type="RefSeq" id="WP_354600603.1">
    <property type="nucleotide sequence ID" value="NZ_JBEWZI010000007.1"/>
</dbReference>
<evidence type="ECO:0000313" key="3">
    <source>
        <dbReference type="EMBL" id="MET7014141.1"/>
    </source>
</evidence>
<feature type="transmembrane region" description="Helical" evidence="2">
    <location>
        <begin position="360"/>
        <end position="379"/>
    </location>
</feature>
<keyword evidence="2" id="KW-0812">Transmembrane</keyword>
<feature type="region of interest" description="Disordered" evidence="1">
    <location>
        <begin position="328"/>
        <end position="354"/>
    </location>
</feature>
<feature type="compositionally biased region" description="Basic and acidic residues" evidence="1">
    <location>
        <begin position="333"/>
        <end position="352"/>
    </location>
</feature>